<dbReference type="CDD" id="cd03801">
    <property type="entry name" value="GT4_PimA-like"/>
    <property type="match status" value="1"/>
</dbReference>
<dbReference type="SUPFAM" id="SSF53756">
    <property type="entry name" value="UDP-Glycosyltransferase/glycogen phosphorylase"/>
    <property type="match status" value="1"/>
</dbReference>
<dbReference type="RefSeq" id="WP_090488720.1">
    <property type="nucleotide sequence ID" value="NZ_VTVE01000003.1"/>
</dbReference>
<organism evidence="2 3">
    <name type="scientific">Pseudobutyrivibrio xylanivorans</name>
    <dbReference type="NCBI Taxonomy" id="185007"/>
    <lineage>
        <taxon>Bacteria</taxon>
        <taxon>Bacillati</taxon>
        <taxon>Bacillota</taxon>
        <taxon>Clostridia</taxon>
        <taxon>Lachnospirales</taxon>
        <taxon>Lachnospiraceae</taxon>
        <taxon>Pseudobutyrivibrio</taxon>
    </lineage>
</organism>
<evidence type="ECO:0000259" key="1">
    <source>
        <dbReference type="Pfam" id="PF00534"/>
    </source>
</evidence>
<gene>
    <name evidence="2" type="ORF">F0Q01_10440</name>
</gene>
<dbReference type="InterPro" id="IPR050194">
    <property type="entry name" value="Glycosyltransferase_grp1"/>
</dbReference>
<feature type="domain" description="Glycosyl transferase family 1" evidence="1">
    <location>
        <begin position="220"/>
        <end position="369"/>
    </location>
</feature>
<dbReference type="PANTHER" id="PTHR45947:SF3">
    <property type="entry name" value="SULFOQUINOVOSYL TRANSFERASE SQD2"/>
    <property type="match status" value="1"/>
</dbReference>
<dbReference type="Pfam" id="PF00534">
    <property type="entry name" value="Glycos_transf_1"/>
    <property type="match status" value="1"/>
</dbReference>
<dbReference type="GO" id="GO:0016757">
    <property type="term" value="F:glycosyltransferase activity"/>
    <property type="evidence" value="ECO:0007669"/>
    <property type="project" value="InterPro"/>
</dbReference>
<keyword evidence="2" id="KW-0808">Transferase</keyword>
<sequence>MEDSKKKICFVVQRYGLEVNGGAELQCRLFAEHMLEAGYEVHVITTKAVDYMTWKNEYTEDTETINGVVVHRFATEIERKKKKFDFINRIFLTGLLPKWAEKYWFKAQGPYSPELVEYIKENRNNYDAFIFSTYLYYPTVEGMNYVKDKAIFIPEAHEEPMIYLNALKKVFEMPQAYFFNTDEERVMANKHFDIKNIPYEIGGIGIDKLGDVSAERFKEKYGLDRYYLYVGRIEQAKNCELMFEYFNKYKKDSHDEDIKLVLIGKECMDIPESDDIIKLGFVSDEDKNDAMAGAVALLMPSKFESLSMVVLEAMSLNTPVLVNGECEVLRGHCKKSKGAFYYYSYEEFLHELNYINHNTDDMNHIKKNACEYVENNYSWDAIVRKLSKLINLTIKEK</sequence>
<name>A0A6M0LIJ8_PSEXY</name>
<reference evidence="2 3" key="1">
    <citation type="submission" date="2019-09" db="EMBL/GenBank/DDBJ databases">
        <authorList>
            <person name="Pidcock S.E."/>
            <person name="Huws S.A."/>
        </authorList>
    </citation>
    <scope>NUCLEOTIDE SEQUENCE [LARGE SCALE GENOMIC DNA]</scope>
    <source>
        <strain evidence="2 3">MZ8</strain>
    </source>
</reference>
<reference evidence="2 3" key="2">
    <citation type="submission" date="2020-03" db="EMBL/GenBank/DDBJ databases">
        <title>Investigating the evolutionary divergence of the Butyrivibrio group.</title>
        <authorList>
            <person name="Skvortsov T."/>
            <person name="Santos F.G."/>
            <person name="Ting K.S."/>
            <person name="Creevey C.J."/>
        </authorList>
    </citation>
    <scope>NUCLEOTIDE SEQUENCE [LARGE SCALE GENOMIC DNA]</scope>
    <source>
        <strain evidence="2 3">MZ8</strain>
    </source>
</reference>
<proteinExistence type="predicted"/>
<evidence type="ECO:0000313" key="3">
    <source>
        <dbReference type="Proteomes" id="UP000473091"/>
    </source>
</evidence>
<dbReference type="AlphaFoldDB" id="A0A6M0LIJ8"/>
<dbReference type="Proteomes" id="UP000473091">
    <property type="component" value="Unassembled WGS sequence"/>
</dbReference>
<accession>A0A6M0LIJ8</accession>
<protein>
    <submittedName>
        <fullName evidence="2">Glycosyltransferase family 4 protein</fullName>
    </submittedName>
</protein>
<dbReference type="Gene3D" id="3.40.50.2000">
    <property type="entry name" value="Glycogen Phosphorylase B"/>
    <property type="match status" value="2"/>
</dbReference>
<evidence type="ECO:0000313" key="2">
    <source>
        <dbReference type="EMBL" id="NEX02294.1"/>
    </source>
</evidence>
<dbReference type="EMBL" id="VTVE01000003">
    <property type="protein sequence ID" value="NEX02294.1"/>
    <property type="molecule type" value="Genomic_DNA"/>
</dbReference>
<dbReference type="PANTHER" id="PTHR45947">
    <property type="entry name" value="SULFOQUINOVOSYL TRANSFERASE SQD2"/>
    <property type="match status" value="1"/>
</dbReference>
<dbReference type="InterPro" id="IPR001296">
    <property type="entry name" value="Glyco_trans_1"/>
</dbReference>
<comment type="caution">
    <text evidence="2">The sequence shown here is derived from an EMBL/GenBank/DDBJ whole genome shotgun (WGS) entry which is preliminary data.</text>
</comment>